<keyword evidence="8" id="KW-1185">Reference proteome</keyword>
<feature type="domain" description="NAC" evidence="6">
    <location>
        <begin position="8"/>
        <end position="70"/>
    </location>
</feature>
<evidence type="ECO:0000256" key="1">
    <source>
        <dbReference type="ARBA" id="ARBA00023015"/>
    </source>
</evidence>
<dbReference type="Pfam" id="PF02365">
    <property type="entry name" value="NAM"/>
    <property type="match status" value="1"/>
</dbReference>
<organism evidence="7 8">
    <name type="scientific">Stephania japonica</name>
    <dbReference type="NCBI Taxonomy" id="461633"/>
    <lineage>
        <taxon>Eukaryota</taxon>
        <taxon>Viridiplantae</taxon>
        <taxon>Streptophyta</taxon>
        <taxon>Embryophyta</taxon>
        <taxon>Tracheophyta</taxon>
        <taxon>Spermatophyta</taxon>
        <taxon>Magnoliopsida</taxon>
        <taxon>Ranunculales</taxon>
        <taxon>Menispermaceae</taxon>
        <taxon>Menispermoideae</taxon>
        <taxon>Cissampelideae</taxon>
        <taxon>Stephania</taxon>
    </lineage>
</organism>
<dbReference type="GO" id="GO:0006355">
    <property type="term" value="P:regulation of DNA-templated transcription"/>
    <property type="evidence" value="ECO:0007669"/>
    <property type="project" value="InterPro"/>
</dbReference>
<dbReference type="EMBL" id="JBBNAE010000010">
    <property type="protein sequence ID" value="KAK9091033.1"/>
    <property type="molecule type" value="Genomic_DNA"/>
</dbReference>
<keyword evidence="4" id="KW-0539">Nucleus</keyword>
<dbReference type="SUPFAM" id="SSF101941">
    <property type="entry name" value="NAC domain"/>
    <property type="match status" value="1"/>
</dbReference>
<dbReference type="InterPro" id="IPR036093">
    <property type="entry name" value="NAC_dom_sf"/>
</dbReference>
<comment type="caution">
    <text evidence="7">The sequence shown here is derived from an EMBL/GenBank/DDBJ whole genome shotgun (WGS) entry which is preliminary data.</text>
</comment>
<keyword evidence="2" id="KW-0238">DNA-binding</keyword>
<evidence type="ECO:0000256" key="5">
    <source>
        <dbReference type="SAM" id="MobiDB-lite"/>
    </source>
</evidence>
<keyword evidence="3" id="KW-0804">Transcription</keyword>
<dbReference type="Proteomes" id="UP001417504">
    <property type="component" value="Unassembled WGS sequence"/>
</dbReference>
<accession>A0AAP0HJN5</accession>
<evidence type="ECO:0000259" key="6">
    <source>
        <dbReference type="Pfam" id="PF02365"/>
    </source>
</evidence>
<evidence type="ECO:0000256" key="2">
    <source>
        <dbReference type="ARBA" id="ARBA00023125"/>
    </source>
</evidence>
<keyword evidence="1" id="KW-0805">Transcription regulation</keyword>
<gene>
    <name evidence="7" type="ORF">Sjap_024210</name>
</gene>
<feature type="compositionally biased region" description="Polar residues" evidence="5">
    <location>
        <begin position="96"/>
        <end position="107"/>
    </location>
</feature>
<sequence>MENIPGFGFGFHPTDEELITHYLSKKVSDGNFNARAIGESKEQGRNCTPLELYLHVHTKKHDGHTFIDARSERVNVKYERWTSPRLRPRPPLCPSHQETLTPSTAVPTPTLDANDVYGPRMYEPENEEQTNLPLQQQWIDALSDTHPLPRPDRDN</sequence>
<evidence type="ECO:0000313" key="8">
    <source>
        <dbReference type="Proteomes" id="UP001417504"/>
    </source>
</evidence>
<name>A0AAP0HJN5_9MAGN</name>
<dbReference type="AlphaFoldDB" id="A0AAP0HJN5"/>
<evidence type="ECO:0000256" key="4">
    <source>
        <dbReference type="ARBA" id="ARBA00023242"/>
    </source>
</evidence>
<evidence type="ECO:0000256" key="3">
    <source>
        <dbReference type="ARBA" id="ARBA00023163"/>
    </source>
</evidence>
<proteinExistence type="predicted"/>
<protein>
    <recommendedName>
        <fullName evidence="6">NAC domain-containing protein</fullName>
    </recommendedName>
</protein>
<evidence type="ECO:0000313" key="7">
    <source>
        <dbReference type="EMBL" id="KAK9091033.1"/>
    </source>
</evidence>
<dbReference type="InterPro" id="IPR003441">
    <property type="entry name" value="NAC-dom"/>
</dbReference>
<feature type="region of interest" description="Disordered" evidence="5">
    <location>
        <begin position="84"/>
        <end position="133"/>
    </location>
</feature>
<reference evidence="7 8" key="1">
    <citation type="submission" date="2024-01" db="EMBL/GenBank/DDBJ databases">
        <title>Genome assemblies of Stephania.</title>
        <authorList>
            <person name="Yang L."/>
        </authorList>
    </citation>
    <scope>NUCLEOTIDE SEQUENCE [LARGE SCALE GENOMIC DNA]</scope>
    <source>
        <strain evidence="7">QJT</strain>
        <tissue evidence="7">Leaf</tissue>
    </source>
</reference>
<dbReference type="GO" id="GO:0003677">
    <property type="term" value="F:DNA binding"/>
    <property type="evidence" value="ECO:0007669"/>
    <property type="project" value="UniProtKB-KW"/>
</dbReference>